<feature type="compositionally biased region" description="Basic residues" evidence="1">
    <location>
        <begin position="260"/>
        <end position="278"/>
    </location>
</feature>
<dbReference type="AlphaFoldDB" id="A0A5N6NPX5"/>
<dbReference type="PANTHER" id="PTHR34680">
    <property type="entry name" value="EXPRESSED PROTEIN"/>
    <property type="match status" value="1"/>
</dbReference>
<evidence type="ECO:0008006" key="4">
    <source>
        <dbReference type="Google" id="ProtNLM"/>
    </source>
</evidence>
<comment type="caution">
    <text evidence="2">The sequence shown here is derived from an EMBL/GenBank/DDBJ whole genome shotgun (WGS) entry which is preliminary data.</text>
</comment>
<proteinExistence type="predicted"/>
<gene>
    <name evidence="2" type="ORF">E3N88_19359</name>
</gene>
<dbReference type="Proteomes" id="UP000326396">
    <property type="component" value="Linkage Group LG18"/>
</dbReference>
<organism evidence="2 3">
    <name type="scientific">Mikania micrantha</name>
    <name type="common">bitter vine</name>
    <dbReference type="NCBI Taxonomy" id="192012"/>
    <lineage>
        <taxon>Eukaryota</taxon>
        <taxon>Viridiplantae</taxon>
        <taxon>Streptophyta</taxon>
        <taxon>Embryophyta</taxon>
        <taxon>Tracheophyta</taxon>
        <taxon>Spermatophyta</taxon>
        <taxon>Magnoliopsida</taxon>
        <taxon>eudicotyledons</taxon>
        <taxon>Gunneridae</taxon>
        <taxon>Pentapetalae</taxon>
        <taxon>asterids</taxon>
        <taxon>campanulids</taxon>
        <taxon>Asterales</taxon>
        <taxon>Asteraceae</taxon>
        <taxon>Asteroideae</taxon>
        <taxon>Heliantheae alliance</taxon>
        <taxon>Eupatorieae</taxon>
        <taxon>Mikania</taxon>
    </lineage>
</organism>
<sequence>MRIRKNAKTSAFLPTNSNLIFDNHEPTLCLLNQSPWDIITFPSAHSSIHLQFDDFVTRYNVNLAANWSSADSETAIQSADSTKNSFECEYGIVNENRNENGEGKITNYELYQKEDKLGFMREDDVNDLQNDAVWATNKKAQPVSKSRGTKKRAVGITSKQNEFYYYSGFGPSWGKKRGEFGEKCTTFNACGTIVTTNSMSSMYEISGGDGNMDVEEDKKRLVPDTTAMKSVWSCQVPPEKEDFDCMEEDEPDDGKQKEKTVKKRGRKPIKARSLKSLM</sequence>
<protein>
    <recommendedName>
        <fullName evidence="4">WRC domain-containing protein</fullName>
    </recommendedName>
</protein>
<name>A0A5N6NPX5_9ASTR</name>
<accession>A0A5N6NPX5</accession>
<keyword evidence="3" id="KW-1185">Reference proteome</keyword>
<evidence type="ECO:0000256" key="1">
    <source>
        <dbReference type="SAM" id="MobiDB-lite"/>
    </source>
</evidence>
<evidence type="ECO:0000313" key="3">
    <source>
        <dbReference type="Proteomes" id="UP000326396"/>
    </source>
</evidence>
<feature type="compositionally biased region" description="Acidic residues" evidence="1">
    <location>
        <begin position="241"/>
        <end position="252"/>
    </location>
</feature>
<dbReference type="EMBL" id="SZYD01000010">
    <property type="protein sequence ID" value="KAD4982688.1"/>
    <property type="molecule type" value="Genomic_DNA"/>
</dbReference>
<dbReference type="PANTHER" id="PTHR34680:SF3">
    <property type="entry name" value="EXPRESSED PROTEIN"/>
    <property type="match status" value="1"/>
</dbReference>
<dbReference type="OrthoDB" id="1927437at2759"/>
<evidence type="ECO:0000313" key="2">
    <source>
        <dbReference type="EMBL" id="KAD4982688.1"/>
    </source>
</evidence>
<feature type="region of interest" description="Disordered" evidence="1">
    <location>
        <begin position="240"/>
        <end position="278"/>
    </location>
</feature>
<reference evidence="2 3" key="1">
    <citation type="submission" date="2019-05" db="EMBL/GenBank/DDBJ databases">
        <title>Mikania micrantha, genome provides insights into the molecular mechanism of rapid growth.</title>
        <authorList>
            <person name="Liu B."/>
        </authorList>
    </citation>
    <scope>NUCLEOTIDE SEQUENCE [LARGE SCALE GENOMIC DNA]</scope>
    <source>
        <strain evidence="2">NLD-2019</strain>
        <tissue evidence="2">Leaf</tissue>
    </source>
</reference>